<proteinExistence type="inferred from homology"/>
<evidence type="ECO:0000256" key="4">
    <source>
        <dbReference type="PIRNR" id="PIRNR006181"/>
    </source>
</evidence>
<dbReference type="AlphaFoldDB" id="A0A1C7EF76"/>
<keyword evidence="3 4" id="KW-0456">Lyase</keyword>
<evidence type="ECO:0000313" key="7">
    <source>
        <dbReference type="Proteomes" id="UP000092495"/>
    </source>
</evidence>
<dbReference type="Proteomes" id="UP000092495">
    <property type="component" value="Chromosome"/>
</dbReference>
<evidence type="ECO:0000256" key="2">
    <source>
        <dbReference type="ARBA" id="ARBA00022917"/>
    </source>
</evidence>
<dbReference type="KEGG" id="pdg:BCM40_02815"/>
<accession>A0A1C7EF76</accession>
<dbReference type="InterPro" id="IPR036754">
    <property type="entry name" value="YbaK/aa-tRNA-synt-asso_dom_sf"/>
</dbReference>
<dbReference type="InterPro" id="IPR007214">
    <property type="entry name" value="YbaK/aa-tRNA-synth-assoc-dom"/>
</dbReference>
<dbReference type="GO" id="GO:0016829">
    <property type="term" value="F:lyase activity"/>
    <property type="evidence" value="ECO:0007669"/>
    <property type="project" value="UniProtKB-KW"/>
</dbReference>
<keyword evidence="2 4" id="KW-0648">Protein biosynthesis</keyword>
<protein>
    <recommendedName>
        <fullName evidence="4">Cys-tRNA(Pro)/Cys-tRNA(Cys) deacylase</fullName>
        <ecNumber evidence="4">4.2.-.-</ecNumber>
    </recommendedName>
</protein>
<keyword evidence="7" id="KW-1185">Reference proteome</keyword>
<dbReference type="EMBL" id="CP016543">
    <property type="protein sequence ID" value="ANU22341.1"/>
    <property type="molecule type" value="Genomic_DNA"/>
</dbReference>
<dbReference type="PIRSF" id="PIRSF006181">
    <property type="entry name" value="EbsC_YbaK"/>
    <property type="match status" value="1"/>
</dbReference>
<comment type="similarity">
    <text evidence="1 4">Belongs to the prolyl-tRNA editing family. YbaK/EbsC subfamily.</text>
</comment>
<dbReference type="PANTHER" id="PTHR30411:SF0">
    <property type="entry name" value="CYS-TRNA(PRO)_CYS-TRNA(CYS) DEACYLASE YBAK"/>
    <property type="match status" value="1"/>
</dbReference>
<feature type="domain" description="YbaK/aminoacyl-tRNA synthetase-associated" evidence="5">
    <location>
        <begin position="38"/>
        <end position="148"/>
    </location>
</feature>
<reference evidence="6" key="1">
    <citation type="submission" date="2016-10" db="EMBL/GenBank/DDBJ databases">
        <authorList>
            <person name="See-Too W.S."/>
        </authorList>
    </citation>
    <scope>NUCLEOTIDE SEQUENCE</scope>
    <source>
        <strain evidence="6">DSM 22276</strain>
    </source>
</reference>
<evidence type="ECO:0000256" key="1">
    <source>
        <dbReference type="ARBA" id="ARBA00009798"/>
    </source>
</evidence>
<dbReference type="PANTHER" id="PTHR30411">
    <property type="entry name" value="CYTOPLASMIC PROTEIN"/>
    <property type="match status" value="1"/>
</dbReference>
<organism evidence="6 7">
    <name type="scientific">Planococcus donghaensis</name>
    <dbReference type="NCBI Taxonomy" id="414778"/>
    <lineage>
        <taxon>Bacteria</taxon>
        <taxon>Bacillati</taxon>
        <taxon>Bacillota</taxon>
        <taxon>Bacilli</taxon>
        <taxon>Bacillales</taxon>
        <taxon>Caryophanaceae</taxon>
        <taxon>Planococcus</taxon>
    </lineage>
</organism>
<dbReference type="GO" id="GO:0002161">
    <property type="term" value="F:aminoacyl-tRNA deacylase activity"/>
    <property type="evidence" value="ECO:0007669"/>
    <property type="project" value="InterPro"/>
</dbReference>
<dbReference type="GO" id="GO:0006412">
    <property type="term" value="P:translation"/>
    <property type="evidence" value="ECO:0007669"/>
    <property type="project" value="UniProtKB-KW"/>
</dbReference>
<dbReference type="Pfam" id="PF04073">
    <property type="entry name" value="tRNA_edit"/>
    <property type="match status" value="1"/>
</dbReference>
<dbReference type="SUPFAM" id="SSF55826">
    <property type="entry name" value="YbaK/ProRS associated domain"/>
    <property type="match status" value="1"/>
</dbReference>
<gene>
    <name evidence="6" type="ORF">BCM40_02815</name>
</gene>
<evidence type="ECO:0000256" key="3">
    <source>
        <dbReference type="ARBA" id="ARBA00023239"/>
    </source>
</evidence>
<dbReference type="RefSeq" id="WP_065525458.1">
    <property type="nucleotide sequence ID" value="NZ_CP016543.2"/>
</dbReference>
<dbReference type="STRING" id="414778.BCM40_02815"/>
<dbReference type="Gene3D" id="3.90.960.10">
    <property type="entry name" value="YbaK/aminoacyl-tRNA synthetase-associated domain"/>
    <property type="match status" value="1"/>
</dbReference>
<dbReference type="OrthoDB" id="9809296at2"/>
<sequence>MAKKIAKTNAARMLDKEKIPYELLHYSVEDGKVDGVSVADKIGYSPELVYKTLVASGVSKQIYVFVIPVAEELDLKKAAKAAGEKKIDMIPVKDILSLTGYVRGGCSPVGMKKPFPTFVSTEAEQLSQLIVSAGKIGMQLKLSPTELVSVTKGYFAELTTSIQ</sequence>
<dbReference type="NCBIfam" id="TIGR00011">
    <property type="entry name" value="YbaK_EbsC"/>
    <property type="match status" value="1"/>
</dbReference>
<dbReference type="CDD" id="cd00002">
    <property type="entry name" value="YbaK_deacylase"/>
    <property type="match status" value="1"/>
</dbReference>
<dbReference type="InterPro" id="IPR004369">
    <property type="entry name" value="Prolyl-tRNA_editing_YbaK/EbsC"/>
</dbReference>
<evidence type="ECO:0000313" key="6">
    <source>
        <dbReference type="EMBL" id="ANU22341.1"/>
    </source>
</evidence>
<evidence type="ECO:0000259" key="5">
    <source>
        <dbReference type="Pfam" id="PF04073"/>
    </source>
</evidence>
<dbReference type="EC" id="4.2.-.-" evidence="4"/>
<name>A0A1C7EF76_9BACL</name>